<evidence type="ECO:0000313" key="2">
    <source>
        <dbReference type="EMBL" id="KAJ3978426.1"/>
    </source>
</evidence>
<gene>
    <name evidence="2" type="ORF">F5890DRAFT_1479372</name>
</gene>
<evidence type="ECO:0000313" key="3">
    <source>
        <dbReference type="Proteomes" id="UP001163850"/>
    </source>
</evidence>
<comment type="caution">
    <text evidence="2">The sequence shown here is derived from an EMBL/GenBank/DDBJ whole genome shotgun (WGS) entry which is preliminary data.</text>
</comment>
<dbReference type="EMBL" id="MU803220">
    <property type="protein sequence ID" value="KAJ3978426.1"/>
    <property type="molecule type" value="Genomic_DNA"/>
</dbReference>
<feature type="compositionally biased region" description="Low complexity" evidence="1">
    <location>
        <begin position="90"/>
        <end position="100"/>
    </location>
</feature>
<dbReference type="Proteomes" id="UP001163850">
    <property type="component" value="Unassembled WGS sequence"/>
</dbReference>
<feature type="non-terminal residue" evidence="2">
    <location>
        <position position="238"/>
    </location>
</feature>
<organism evidence="2 3">
    <name type="scientific">Lentinula detonsa</name>
    <dbReference type="NCBI Taxonomy" id="2804962"/>
    <lineage>
        <taxon>Eukaryota</taxon>
        <taxon>Fungi</taxon>
        <taxon>Dikarya</taxon>
        <taxon>Basidiomycota</taxon>
        <taxon>Agaricomycotina</taxon>
        <taxon>Agaricomycetes</taxon>
        <taxon>Agaricomycetidae</taxon>
        <taxon>Agaricales</taxon>
        <taxon>Marasmiineae</taxon>
        <taxon>Omphalotaceae</taxon>
        <taxon>Lentinula</taxon>
    </lineage>
</organism>
<proteinExistence type="predicted"/>
<protein>
    <submittedName>
        <fullName evidence="2">Uncharacterized protein</fullName>
    </submittedName>
</protein>
<sequence length="238" mass="26044">MSDPDNLSSTAGSGTPAGATLAPAAANLKFFCSSTCAGPASAAPVTPSKSLLDAFPSLEPTMLLDIARPELCPIDLRKLDSKLREKADDSGSTSSFLSRDSSSKDYPSLSALLVPLNLYFRVLIHFAFSGGKADVVTALSTGFLLYMDHLNDLNLRYEWYAVLQYHMEFHAHHHREMVNGKYDGWGGQDYELMMKFLFGRDRVKRSMVSGSSQSASKPRKLPIEQQPAALSSFSVFFS</sequence>
<name>A0AA38PN55_9AGAR</name>
<reference evidence="2" key="1">
    <citation type="submission" date="2022-08" db="EMBL/GenBank/DDBJ databases">
        <authorList>
            <consortium name="DOE Joint Genome Institute"/>
            <person name="Min B."/>
            <person name="Riley R."/>
            <person name="Sierra-Patev S."/>
            <person name="Naranjo-Ortiz M."/>
            <person name="Looney B."/>
            <person name="Konkel Z."/>
            <person name="Slot J.C."/>
            <person name="Sakamoto Y."/>
            <person name="Steenwyk J.L."/>
            <person name="Rokas A."/>
            <person name="Carro J."/>
            <person name="Camarero S."/>
            <person name="Ferreira P."/>
            <person name="Molpeceres G."/>
            <person name="Ruiz-Duenas F.J."/>
            <person name="Serrano A."/>
            <person name="Henrissat B."/>
            <person name="Drula E."/>
            <person name="Hughes K.W."/>
            <person name="Mata J.L."/>
            <person name="Ishikawa N.K."/>
            <person name="Vargas-Isla R."/>
            <person name="Ushijima S."/>
            <person name="Smith C.A."/>
            <person name="Ahrendt S."/>
            <person name="Andreopoulos W."/>
            <person name="He G."/>
            <person name="Labutti K."/>
            <person name="Lipzen A."/>
            <person name="Ng V."/>
            <person name="Sandor L."/>
            <person name="Barry K."/>
            <person name="Martinez A.T."/>
            <person name="Xiao Y."/>
            <person name="Gibbons J.G."/>
            <person name="Terashima K."/>
            <person name="Hibbett D.S."/>
            <person name="Grigoriev I.V."/>
        </authorList>
    </citation>
    <scope>NUCLEOTIDE SEQUENCE</scope>
    <source>
        <strain evidence="2">TFB7829</strain>
    </source>
</reference>
<dbReference type="AlphaFoldDB" id="A0AA38PN55"/>
<evidence type="ECO:0000256" key="1">
    <source>
        <dbReference type="SAM" id="MobiDB-lite"/>
    </source>
</evidence>
<feature type="region of interest" description="Disordered" evidence="1">
    <location>
        <begin position="86"/>
        <end position="105"/>
    </location>
</feature>
<accession>A0AA38PN55</accession>